<organism evidence="3 4">
    <name type="scientific">Neodothiora populina</name>
    <dbReference type="NCBI Taxonomy" id="2781224"/>
    <lineage>
        <taxon>Eukaryota</taxon>
        <taxon>Fungi</taxon>
        <taxon>Dikarya</taxon>
        <taxon>Ascomycota</taxon>
        <taxon>Pezizomycotina</taxon>
        <taxon>Dothideomycetes</taxon>
        <taxon>Dothideomycetidae</taxon>
        <taxon>Dothideales</taxon>
        <taxon>Dothioraceae</taxon>
        <taxon>Neodothiora</taxon>
    </lineage>
</organism>
<comment type="caution">
    <text evidence="3">The sequence shown here is derived from an EMBL/GenBank/DDBJ whole genome shotgun (WGS) entry which is preliminary data.</text>
</comment>
<evidence type="ECO:0000256" key="1">
    <source>
        <dbReference type="SAM" id="MobiDB-lite"/>
    </source>
</evidence>
<dbReference type="InterPro" id="IPR019448">
    <property type="entry name" value="NT-C2"/>
</dbReference>
<feature type="region of interest" description="Disordered" evidence="1">
    <location>
        <begin position="364"/>
        <end position="383"/>
    </location>
</feature>
<dbReference type="InterPro" id="IPR039931">
    <property type="entry name" value="EEIG1/2-like"/>
</dbReference>
<proteinExistence type="predicted"/>
<dbReference type="RefSeq" id="XP_069198325.1">
    <property type="nucleotide sequence ID" value="XM_069341818.1"/>
</dbReference>
<feature type="compositionally biased region" description="Basic and acidic residues" evidence="1">
    <location>
        <begin position="259"/>
        <end position="271"/>
    </location>
</feature>
<evidence type="ECO:0000259" key="2">
    <source>
        <dbReference type="PROSITE" id="PS51840"/>
    </source>
</evidence>
<reference evidence="3 4" key="1">
    <citation type="submission" date="2024-07" db="EMBL/GenBank/DDBJ databases">
        <title>Draft sequence of the Neodothiora populina.</title>
        <authorList>
            <person name="Drown D.D."/>
            <person name="Schuette U.S."/>
            <person name="Buechlein A.B."/>
            <person name="Rusch D.R."/>
            <person name="Winton L.W."/>
            <person name="Adams G.A."/>
        </authorList>
    </citation>
    <scope>NUCLEOTIDE SEQUENCE [LARGE SCALE GENOMIC DNA]</scope>
    <source>
        <strain evidence="3 4">CPC 39397</strain>
    </source>
</reference>
<keyword evidence="4" id="KW-1185">Reference proteome</keyword>
<sequence>MSMPKPSQVLRAHALTLSNIQVPKARRPRFELTLRVIDLNNVPLVSGCCFVKWHLPASTAAEHRGRTGKCAIKDHKVDFGYENIIPVRLLVGKDQMLQESWINFEVLQEYSSGGKGERLNLGNIKLNLAEYVDASEQSQGSEEEGVTRRYLMQDSKINSTLKVGIYMKHIEGDHNYYAPPLKTAPVFGGITGVMAQEAPDGIDDIGHMPSLSSKSRDAGEMQDMYRRNLAASWVAQPGELKADDCIEDIFSGGDGWGSHLHDKDKQAHASAEDADDQTSTHSAHLAPDDHQRHPRSKSPTRSSTNSHQRHHSYHKSTDSKHSTSGYGGGDWSTPHAGGLGKHGIFSGRTSLHQQARRVELENMMKNKNKTKSSNEVDEFDNPYRDDLRGWRVNVDTMA</sequence>
<name>A0ABR3P7E9_9PEZI</name>
<dbReference type="PANTHER" id="PTHR21456:SF1">
    <property type="entry name" value="C2 NT-TYPE DOMAIN-CONTAINING PROTEIN"/>
    <property type="match status" value="1"/>
</dbReference>
<accession>A0ABR3P7E9</accession>
<dbReference type="GeneID" id="95976196"/>
<dbReference type="EMBL" id="JBFMKM010000012">
    <property type="protein sequence ID" value="KAL1302049.1"/>
    <property type="molecule type" value="Genomic_DNA"/>
</dbReference>
<dbReference type="PANTHER" id="PTHR21456">
    <property type="entry name" value="FAMILY WITH SEQUENCE SIMILARITY 102"/>
    <property type="match status" value="1"/>
</dbReference>
<dbReference type="Pfam" id="PF10358">
    <property type="entry name" value="NT-C2"/>
    <property type="match status" value="1"/>
</dbReference>
<gene>
    <name evidence="3" type="ORF">AAFC00_002494</name>
</gene>
<dbReference type="Proteomes" id="UP001562354">
    <property type="component" value="Unassembled WGS sequence"/>
</dbReference>
<feature type="region of interest" description="Disordered" evidence="1">
    <location>
        <begin position="257"/>
        <end position="345"/>
    </location>
</feature>
<feature type="domain" description="C2 NT-type" evidence="2">
    <location>
        <begin position="20"/>
        <end position="169"/>
    </location>
</feature>
<evidence type="ECO:0000313" key="3">
    <source>
        <dbReference type="EMBL" id="KAL1302049.1"/>
    </source>
</evidence>
<protein>
    <recommendedName>
        <fullName evidence="2">C2 NT-type domain-containing protein</fullName>
    </recommendedName>
</protein>
<evidence type="ECO:0000313" key="4">
    <source>
        <dbReference type="Proteomes" id="UP001562354"/>
    </source>
</evidence>
<dbReference type="PROSITE" id="PS51840">
    <property type="entry name" value="C2_NT"/>
    <property type="match status" value="1"/>
</dbReference>